<evidence type="ECO:0000256" key="2">
    <source>
        <dbReference type="ARBA" id="ARBA00022475"/>
    </source>
</evidence>
<gene>
    <name evidence="7" type="ORF">AXI58_01310</name>
</gene>
<protein>
    <submittedName>
        <fullName evidence="7">ATP synthase I</fullName>
    </submittedName>
</protein>
<evidence type="ECO:0000313" key="7">
    <source>
        <dbReference type="EMBL" id="KXZ17062.1"/>
    </source>
</evidence>
<feature type="transmembrane region" description="Helical" evidence="6">
    <location>
        <begin position="34"/>
        <end position="53"/>
    </location>
</feature>
<dbReference type="AlphaFoldDB" id="A0A150F6L3"/>
<dbReference type="RefSeq" id="WP_061522532.1">
    <property type="nucleotide sequence ID" value="NZ_JAJJBV010000014.1"/>
</dbReference>
<keyword evidence="8" id="KW-1185">Reference proteome</keyword>
<evidence type="ECO:0000313" key="8">
    <source>
        <dbReference type="Proteomes" id="UP000075430"/>
    </source>
</evidence>
<comment type="subcellular location">
    <subcellularLocation>
        <location evidence="1">Cell membrane</location>
        <topology evidence="1">Multi-pass membrane protein</topology>
    </subcellularLocation>
</comment>
<evidence type="ECO:0000256" key="6">
    <source>
        <dbReference type="SAM" id="Phobius"/>
    </source>
</evidence>
<keyword evidence="5 6" id="KW-0472">Membrane</keyword>
<accession>A0A150F6L3</accession>
<feature type="transmembrane region" description="Helical" evidence="6">
    <location>
        <begin position="97"/>
        <end position="117"/>
    </location>
</feature>
<keyword evidence="3 6" id="KW-0812">Transmembrane</keyword>
<keyword evidence="2" id="KW-1003">Cell membrane</keyword>
<organism evidence="7 8">
    <name type="scientific">Bacillus nakamurai</name>
    <dbReference type="NCBI Taxonomy" id="1793963"/>
    <lineage>
        <taxon>Bacteria</taxon>
        <taxon>Bacillati</taxon>
        <taxon>Bacillota</taxon>
        <taxon>Bacilli</taxon>
        <taxon>Bacillales</taxon>
        <taxon>Bacillaceae</taxon>
        <taxon>Bacillus</taxon>
    </lineage>
</organism>
<evidence type="ECO:0000256" key="5">
    <source>
        <dbReference type="ARBA" id="ARBA00023136"/>
    </source>
</evidence>
<dbReference type="PANTHER" id="PTHR40035">
    <property type="entry name" value="ATP SYNTHASE PROTEIN I"/>
    <property type="match status" value="1"/>
</dbReference>
<dbReference type="Proteomes" id="UP000075430">
    <property type="component" value="Unassembled WGS sequence"/>
</dbReference>
<dbReference type="EMBL" id="LSBA01000023">
    <property type="protein sequence ID" value="KXZ17062.1"/>
    <property type="molecule type" value="Genomic_DNA"/>
</dbReference>
<dbReference type="Pfam" id="PF03899">
    <property type="entry name" value="ATP-synt_I"/>
    <property type="match status" value="1"/>
</dbReference>
<dbReference type="PANTHER" id="PTHR40035:SF1">
    <property type="entry name" value="ATP SYNTHASE PROTEIN I"/>
    <property type="match status" value="1"/>
</dbReference>
<evidence type="ECO:0000256" key="1">
    <source>
        <dbReference type="ARBA" id="ARBA00004651"/>
    </source>
</evidence>
<evidence type="ECO:0000256" key="4">
    <source>
        <dbReference type="ARBA" id="ARBA00022989"/>
    </source>
</evidence>
<proteinExistence type="predicted"/>
<dbReference type="STRING" id="1793963.AXI58_01310"/>
<keyword evidence="4 6" id="KW-1133">Transmembrane helix</keyword>
<reference evidence="8" key="1">
    <citation type="submission" date="2016-02" db="EMBL/GenBank/DDBJ databases">
        <authorList>
            <person name="Dunlap C."/>
        </authorList>
    </citation>
    <scope>NUCLEOTIDE SEQUENCE [LARGE SCALE GENOMIC DNA]</scope>
    <source>
        <strain evidence="8">NRRL B-41092</strain>
    </source>
</reference>
<name>A0A150F6L3_9BACI</name>
<dbReference type="InterPro" id="IPR005598">
    <property type="entry name" value="ATP_synth_I"/>
</dbReference>
<dbReference type="InterPro" id="IPR039072">
    <property type="entry name" value="ATP_synth_I_Bacilli"/>
</dbReference>
<evidence type="ECO:0000256" key="3">
    <source>
        <dbReference type="ARBA" id="ARBA00022692"/>
    </source>
</evidence>
<comment type="caution">
    <text evidence="7">The sequence shown here is derived from an EMBL/GenBank/DDBJ whole genome shotgun (WGS) entry which is preliminary data.</text>
</comment>
<dbReference type="OrthoDB" id="2355635at2"/>
<feature type="transmembrane region" description="Helical" evidence="6">
    <location>
        <begin position="12"/>
        <end position="28"/>
    </location>
</feature>
<sequence>MDDPNLTFRRQRRYVFVILAIYLLGYGFTAYKTIFLGLILGTVFSLFNLWLLTRRMNAFDKAVAKGKSIRSLGSAARWCNAILAMAIAFKYPGQVSVASVIIGLMTIYPVIMIDSIIQLKRSSMEER</sequence>
<dbReference type="GO" id="GO:0005886">
    <property type="term" value="C:plasma membrane"/>
    <property type="evidence" value="ECO:0007669"/>
    <property type="project" value="UniProtKB-SubCell"/>
</dbReference>